<evidence type="ECO:0000259" key="1">
    <source>
        <dbReference type="PROSITE" id="PS50878"/>
    </source>
</evidence>
<sequence>MDDNFTLNTNILDNLANPSALVCCPEDCPKYLTTMDKSLTILTQNIRSAWCNFDSFSTVLARIGLLPDVVVLTECWLSINHHPPPLDGYIASISNNNTLQNDGVIVYIKNNIPSQSFEPSFHEANCLVTIIESTAIVSIYRSPSYKSIDKFLASINSLLESLRKYKNQIIIGDINIDIKPNSNDRHAEDYLNMLSFHGFWPSHTVPTRDKSCLDHVIVKSVNTTLTLVMETTITDHDTILFSLNSDLVTRKRDMTNPKINYAAVSDELSNVDFGPIMDSEDCNFATDYMVRCVSEIVARNTTLVKIPRNKVALKPWMTPGLLRCVKHRDKLHLKLKRDPDNTVLRITYCRYRNFFGKLIKKMKKQYNRCELEHAGNSGLKKTWEVINKITNRKSKSVSAQDILSSESSAVVAINKTNAFFANIGKNLADKIAVKHKDVVPQYSCQLTSPSDSLSLSPTDPYEISLVIDSLKPLGSVGWDNIPAAVVKQNKMLLIGPLAHICNLSFTSGKFPTAFKKAIIIPVHKTGDRALVNNYRPISILPTLSKILERLLNKRLVAFLESRSLLSANQFGFRSGKSTADAVSQLTNFIASGLDSGKKCLGIFLDLAKAFDTVSVPLLIRKLEHSGVRGIPLELFGDYLSNRVQVVRIGKLVSDPLPVTYGVPQGSILGPTLFLLYVNELCNLPLHKGKIVTFADDTALLFQGENWIDTFNSAQIGFDKVNAWLLSNTLTLNADKTKYMTFSIRKPRVINPSFKILAHTCFNRPTTQGCDCPNIDQVNEIKYLGVIIDSKLTFKSHIAALTVRVRRLMAIFGTLRHIADPRLLKMVYYTLCQSILTYCITSWGGTCKTFLLPLERAQRAILKVSTFKPIRFPTAKIHKECGILTVRQLFIMNSILRIHSTTVFPSSTISCSSRRSYAVVSTDFYKTSFAKRFEFYLGGYLYNLANKLHSIHTLNRYEVKSILFKWLLPLNYVESENLLISVYRK</sequence>
<keyword evidence="3" id="KW-1185">Reference proteome</keyword>
<proteinExistence type="predicted"/>
<dbReference type="SUPFAM" id="SSF56219">
    <property type="entry name" value="DNase I-like"/>
    <property type="match status" value="1"/>
</dbReference>
<dbReference type="SUPFAM" id="SSF56672">
    <property type="entry name" value="DNA/RNA polymerases"/>
    <property type="match status" value="1"/>
</dbReference>
<name>A0ABQ7PQC5_PLUXY</name>
<dbReference type="EMBL" id="JAHIBW010000031">
    <property type="protein sequence ID" value="KAG7295150.1"/>
    <property type="molecule type" value="Genomic_DNA"/>
</dbReference>
<feature type="domain" description="Reverse transcriptase" evidence="1">
    <location>
        <begin position="503"/>
        <end position="787"/>
    </location>
</feature>
<organism evidence="2 3">
    <name type="scientific">Plutella xylostella</name>
    <name type="common">Diamondback moth</name>
    <name type="synonym">Plutella maculipennis</name>
    <dbReference type="NCBI Taxonomy" id="51655"/>
    <lineage>
        <taxon>Eukaryota</taxon>
        <taxon>Metazoa</taxon>
        <taxon>Ecdysozoa</taxon>
        <taxon>Arthropoda</taxon>
        <taxon>Hexapoda</taxon>
        <taxon>Insecta</taxon>
        <taxon>Pterygota</taxon>
        <taxon>Neoptera</taxon>
        <taxon>Endopterygota</taxon>
        <taxon>Lepidoptera</taxon>
        <taxon>Glossata</taxon>
        <taxon>Ditrysia</taxon>
        <taxon>Yponomeutoidea</taxon>
        <taxon>Plutellidae</taxon>
        <taxon>Plutella</taxon>
    </lineage>
</organism>
<dbReference type="Proteomes" id="UP000823941">
    <property type="component" value="Chromosome 31"/>
</dbReference>
<protein>
    <recommendedName>
        <fullName evidence="1">Reverse transcriptase domain-containing protein</fullName>
    </recommendedName>
</protein>
<dbReference type="InterPro" id="IPR036691">
    <property type="entry name" value="Endo/exonu/phosph_ase_sf"/>
</dbReference>
<dbReference type="Gene3D" id="3.60.10.10">
    <property type="entry name" value="Endonuclease/exonuclease/phosphatase"/>
    <property type="match status" value="1"/>
</dbReference>
<accession>A0ABQ7PQC5</accession>
<evidence type="ECO:0000313" key="2">
    <source>
        <dbReference type="EMBL" id="KAG7295150.1"/>
    </source>
</evidence>
<dbReference type="PROSITE" id="PS50878">
    <property type="entry name" value="RT_POL"/>
    <property type="match status" value="1"/>
</dbReference>
<evidence type="ECO:0000313" key="3">
    <source>
        <dbReference type="Proteomes" id="UP000823941"/>
    </source>
</evidence>
<dbReference type="CDD" id="cd01650">
    <property type="entry name" value="RT_nLTR_like"/>
    <property type="match status" value="1"/>
</dbReference>
<comment type="caution">
    <text evidence="2">The sequence shown here is derived from an EMBL/GenBank/DDBJ whole genome shotgun (WGS) entry which is preliminary data.</text>
</comment>
<dbReference type="Pfam" id="PF00078">
    <property type="entry name" value="RVT_1"/>
    <property type="match status" value="1"/>
</dbReference>
<gene>
    <name evidence="2" type="ORF">JYU34_022109</name>
</gene>
<dbReference type="InterPro" id="IPR043502">
    <property type="entry name" value="DNA/RNA_pol_sf"/>
</dbReference>
<reference evidence="2 3" key="1">
    <citation type="submission" date="2021-06" db="EMBL/GenBank/DDBJ databases">
        <title>A haploid diamondback moth (Plutella xylostella L.) genome assembly resolves 31 chromosomes and identifies a diamide resistance mutation.</title>
        <authorList>
            <person name="Ward C.M."/>
            <person name="Perry K.D."/>
            <person name="Baker G."/>
            <person name="Powis K."/>
            <person name="Heckel D.G."/>
            <person name="Baxter S.W."/>
        </authorList>
    </citation>
    <scope>NUCLEOTIDE SEQUENCE [LARGE SCALE GENOMIC DNA]</scope>
    <source>
        <strain evidence="2 3">LV</strain>
        <tissue evidence="2">Single pupa</tissue>
    </source>
</reference>
<dbReference type="InterPro" id="IPR000477">
    <property type="entry name" value="RT_dom"/>
</dbReference>
<dbReference type="PANTHER" id="PTHR33332">
    <property type="entry name" value="REVERSE TRANSCRIPTASE DOMAIN-CONTAINING PROTEIN"/>
    <property type="match status" value="1"/>
</dbReference>